<organism evidence="2 3">
    <name type="scientific">Passalora fulva</name>
    <name type="common">Tomato leaf mold</name>
    <name type="synonym">Cladosporium fulvum</name>
    <dbReference type="NCBI Taxonomy" id="5499"/>
    <lineage>
        <taxon>Eukaryota</taxon>
        <taxon>Fungi</taxon>
        <taxon>Dikarya</taxon>
        <taxon>Ascomycota</taxon>
        <taxon>Pezizomycotina</taxon>
        <taxon>Dothideomycetes</taxon>
        <taxon>Dothideomycetidae</taxon>
        <taxon>Mycosphaerellales</taxon>
        <taxon>Mycosphaerellaceae</taxon>
        <taxon>Fulvia</taxon>
    </lineage>
</organism>
<keyword evidence="1" id="KW-1133">Transmembrane helix</keyword>
<protein>
    <submittedName>
        <fullName evidence="2">Uncharacterized protein</fullName>
    </submittedName>
</protein>
<feature type="transmembrane region" description="Helical" evidence="1">
    <location>
        <begin position="199"/>
        <end position="221"/>
    </location>
</feature>
<gene>
    <name evidence="2" type="ORF">CLAFUR5_12998</name>
</gene>
<dbReference type="KEGG" id="ffu:CLAFUR5_12998"/>
<feature type="transmembrane region" description="Helical" evidence="1">
    <location>
        <begin position="110"/>
        <end position="131"/>
    </location>
</feature>
<dbReference type="GeneID" id="71992876"/>
<dbReference type="Proteomes" id="UP000756132">
    <property type="component" value="Chromosome 11"/>
</dbReference>
<keyword evidence="3" id="KW-1185">Reference proteome</keyword>
<sequence length="247" mass="27271">MLSISTQDPGAENMADILTTLKTTVTIVEPLTKTAHRPLETLLSTANDSTHSFDVSSGPLWESIIRVTLLLITCRVAWSKFLIIATYINNAFRDWLDVAPGPARKFKARAVFWFMVTVYLVTLTNVGLFLFEQLSQILYLMETGGHEHVGLVGAEWSKFLLAGAGVLATHKLQSEEVGIMVQYGKREARRPEAVLREPVWSLVGIFGLTCLVLSEFCSGVLRYQGALAVTTEALLVQVSKVVWAAKD</sequence>
<reference evidence="2" key="1">
    <citation type="submission" date="2021-12" db="EMBL/GenBank/DDBJ databases">
        <authorList>
            <person name="Zaccaron A."/>
            <person name="Stergiopoulos I."/>
        </authorList>
    </citation>
    <scope>NUCLEOTIDE SEQUENCE</scope>
    <source>
        <strain evidence="2">Race5_Kim</strain>
    </source>
</reference>
<dbReference type="EMBL" id="CP090173">
    <property type="protein sequence ID" value="UJO23832.1"/>
    <property type="molecule type" value="Genomic_DNA"/>
</dbReference>
<evidence type="ECO:0000313" key="3">
    <source>
        <dbReference type="Proteomes" id="UP000756132"/>
    </source>
</evidence>
<evidence type="ECO:0000256" key="1">
    <source>
        <dbReference type="SAM" id="Phobius"/>
    </source>
</evidence>
<name>A0A9Q8UVF9_PASFU</name>
<dbReference type="RefSeq" id="XP_047768198.1">
    <property type="nucleotide sequence ID" value="XM_047912146.1"/>
</dbReference>
<dbReference type="OrthoDB" id="10530693at2759"/>
<dbReference type="OMA" id="YINNAFR"/>
<dbReference type="AlphaFoldDB" id="A0A9Q8UVF9"/>
<evidence type="ECO:0000313" key="2">
    <source>
        <dbReference type="EMBL" id="UJO23832.1"/>
    </source>
</evidence>
<accession>A0A9Q8UVF9</accession>
<keyword evidence="1" id="KW-0472">Membrane</keyword>
<keyword evidence="1" id="KW-0812">Transmembrane</keyword>
<proteinExistence type="predicted"/>
<feature type="transmembrane region" description="Helical" evidence="1">
    <location>
        <begin position="64"/>
        <end position="89"/>
    </location>
</feature>
<reference evidence="2" key="2">
    <citation type="journal article" date="2022" name="Microb. Genom.">
        <title>A chromosome-scale genome assembly of the tomato pathogen Cladosporium fulvum reveals a compartmentalized genome architecture and the presence of a dispensable chromosome.</title>
        <authorList>
            <person name="Zaccaron A.Z."/>
            <person name="Chen L.H."/>
            <person name="Samaras A."/>
            <person name="Stergiopoulos I."/>
        </authorList>
    </citation>
    <scope>NUCLEOTIDE SEQUENCE</scope>
    <source>
        <strain evidence="2">Race5_Kim</strain>
    </source>
</reference>